<dbReference type="InterPro" id="IPR045070">
    <property type="entry name" value="MATE_MepA-like"/>
</dbReference>
<keyword evidence="8 11" id="KW-0472">Membrane</keyword>
<feature type="transmembrane region" description="Helical" evidence="11">
    <location>
        <begin position="154"/>
        <end position="174"/>
    </location>
</feature>
<dbReference type="InterPro" id="IPR002528">
    <property type="entry name" value="MATE_fam"/>
</dbReference>
<evidence type="ECO:0000256" key="5">
    <source>
        <dbReference type="ARBA" id="ARBA00022475"/>
    </source>
</evidence>
<dbReference type="PANTHER" id="PTHR43823">
    <property type="entry name" value="SPORULATION PROTEIN YKVU"/>
    <property type="match status" value="1"/>
</dbReference>
<keyword evidence="7 11" id="KW-1133">Transmembrane helix</keyword>
<feature type="transmembrane region" description="Helical" evidence="11">
    <location>
        <begin position="212"/>
        <end position="233"/>
    </location>
</feature>
<feature type="transmembrane region" description="Helical" evidence="11">
    <location>
        <begin position="111"/>
        <end position="134"/>
    </location>
</feature>
<comment type="similarity">
    <text evidence="2">Belongs to the multi antimicrobial extrusion (MATE) (TC 2.A.66.1) family. MepA subfamily.</text>
</comment>
<feature type="transmembrane region" description="Helical" evidence="11">
    <location>
        <begin position="245"/>
        <end position="268"/>
    </location>
</feature>
<keyword evidence="4" id="KW-0813">Transport</keyword>
<feature type="transmembrane region" description="Helical" evidence="11">
    <location>
        <begin position="288"/>
        <end position="307"/>
    </location>
</feature>
<protein>
    <recommendedName>
        <fullName evidence="3">Multidrug export protein MepA</fullName>
    </recommendedName>
</protein>
<keyword evidence="6 11" id="KW-0812">Transmembrane</keyword>
<evidence type="ECO:0000256" key="2">
    <source>
        <dbReference type="ARBA" id="ARBA00008417"/>
    </source>
</evidence>
<sequence length="524" mass="56449">MNGTESEAQPQQAPQKRDDKEFLGKAPIGKLLLKLALPTVVAQLINMLYNIVDRIYIGHMPKDGQIALTGLGVCLPLILLVSAFAALIANGGAPRASIYMGKGDHASAEKTLGNCFVAQIIISVLLTAILLIFNEQFLWWFGASENTIGYATDYMNIYAIGTIFVQLTLGMNAFITAQGFATTGMLSVLIGAVANIGLDPLFIYAFDMGVQGAALATIISQAASCAWVLLFLFGKKSFLKIRPKFFRLQAKIIFPSLALGFSTFIMQASESIILICFNSSLQSYGGDIAVGAMTVLSSVMQFAMLPLQGLGQGAQPIISYNYGAQKADRVKKAFRLLLLSSLCYSVALWILVMAVPKIFVMMFNSDADLVAYTVPALRIYLGALFLFGIQVACQMTFTSMGNALASVTVAVVRKFVLLLPLIYIMPLLYTSDKATAVFMAEPIADAIAVTFTVILFFFQFRRFLRKMGGGTPHGSGKGEQSKQDSAATDGGTDPVSDQAGESARAATLTFPRRSTGPAFLRMVI</sequence>
<dbReference type="EMBL" id="DXCO01000021">
    <property type="protein sequence ID" value="HIY77956.1"/>
    <property type="molecule type" value="Genomic_DNA"/>
</dbReference>
<comment type="caution">
    <text evidence="12">The sequence shown here is derived from an EMBL/GenBank/DDBJ whole genome shotgun (WGS) entry which is preliminary data.</text>
</comment>
<feature type="transmembrane region" description="Helical" evidence="11">
    <location>
        <begin position="436"/>
        <end position="458"/>
    </location>
</feature>
<feature type="transmembrane region" description="Helical" evidence="11">
    <location>
        <begin position="336"/>
        <end position="363"/>
    </location>
</feature>
<evidence type="ECO:0000256" key="11">
    <source>
        <dbReference type="SAM" id="Phobius"/>
    </source>
</evidence>
<dbReference type="PANTHER" id="PTHR43823:SF3">
    <property type="entry name" value="MULTIDRUG EXPORT PROTEIN MEPA"/>
    <property type="match status" value="1"/>
</dbReference>
<dbReference type="GO" id="GO:0005886">
    <property type="term" value="C:plasma membrane"/>
    <property type="evidence" value="ECO:0007669"/>
    <property type="project" value="UniProtKB-SubCell"/>
</dbReference>
<dbReference type="PIRSF" id="PIRSF006603">
    <property type="entry name" value="DinF"/>
    <property type="match status" value="1"/>
</dbReference>
<dbReference type="InterPro" id="IPR051327">
    <property type="entry name" value="MATE_MepA_subfamily"/>
</dbReference>
<dbReference type="Pfam" id="PF01554">
    <property type="entry name" value="MatE"/>
    <property type="match status" value="2"/>
</dbReference>
<proteinExistence type="inferred from homology"/>
<accession>A0A9D2CG59</accession>
<evidence type="ECO:0000313" key="13">
    <source>
        <dbReference type="Proteomes" id="UP000824135"/>
    </source>
</evidence>
<dbReference type="GO" id="GO:0015297">
    <property type="term" value="F:antiporter activity"/>
    <property type="evidence" value="ECO:0007669"/>
    <property type="project" value="InterPro"/>
</dbReference>
<name>A0A9D2CG59_9FIRM</name>
<evidence type="ECO:0000256" key="8">
    <source>
        <dbReference type="ARBA" id="ARBA00023136"/>
    </source>
</evidence>
<dbReference type="AlphaFoldDB" id="A0A9D2CG59"/>
<evidence type="ECO:0000256" key="4">
    <source>
        <dbReference type="ARBA" id="ARBA00022448"/>
    </source>
</evidence>
<reference evidence="12" key="2">
    <citation type="submission" date="2021-04" db="EMBL/GenBank/DDBJ databases">
        <authorList>
            <person name="Gilroy R."/>
        </authorList>
    </citation>
    <scope>NUCLEOTIDE SEQUENCE</scope>
    <source>
        <strain evidence="12">CHK199-9574</strain>
    </source>
</reference>
<evidence type="ECO:0000256" key="10">
    <source>
        <dbReference type="SAM" id="MobiDB-lite"/>
    </source>
</evidence>
<organism evidence="12 13">
    <name type="scientific">Candidatus Borkfalkia excrementavium</name>
    <dbReference type="NCBI Taxonomy" id="2838505"/>
    <lineage>
        <taxon>Bacteria</taxon>
        <taxon>Bacillati</taxon>
        <taxon>Bacillota</taxon>
        <taxon>Clostridia</taxon>
        <taxon>Christensenellales</taxon>
        <taxon>Christensenellaceae</taxon>
        <taxon>Candidatus Borkfalkia</taxon>
    </lineage>
</organism>
<dbReference type="Proteomes" id="UP000824135">
    <property type="component" value="Unassembled WGS sequence"/>
</dbReference>
<feature type="transmembrane region" description="Helical" evidence="11">
    <location>
        <begin position="369"/>
        <end position="391"/>
    </location>
</feature>
<dbReference type="GO" id="GO:0046677">
    <property type="term" value="P:response to antibiotic"/>
    <property type="evidence" value="ECO:0007669"/>
    <property type="project" value="UniProtKB-KW"/>
</dbReference>
<feature type="transmembrane region" description="Helical" evidence="11">
    <location>
        <begin position="64"/>
        <end position="90"/>
    </location>
</feature>
<keyword evidence="5" id="KW-1003">Cell membrane</keyword>
<gene>
    <name evidence="12" type="ORF">H9728_02825</name>
</gene>
<dbReference type="NCBIfam" id="TIGR00797">
    <property type="entry name" value="matE"/>
    <property type="match status" value="1"/>
</dbReference>
<dbReference type="InterPro" id="IPR048279">
    <property type="entry name" value="MdtK-like"/>
</dbReference>
<comment type="subcellular location">
    <subcellularLocation>
        <location evidence="1">Cell membrane</location>
        <topology evidence="1">Multi-pass membrane protein</topology>
    </subcellularLocation>
</comment>
<feature type="region of interest" description="Disordered" evidence="10">
    <location>
        <begin position="470"/>
        <end position="507"/>
    </location>
</feature>
<feature type="transmembrane region" description="Helical" evidence="11">
    <location>
        <begin position="186"/>
        <end position="206"/>
    </location>
</feature>
<evidence type="ECO:0000256" key="9">
    <source>
        <dbReference type="ARBA" id="ARBA00023251"/>
    </source>
</evidence>
<keyword evidence="9" id="KW-0046">Antibiotic resistance</keyword>
<reference evidence="12" key="1">
    <citation type="journal article" date="2021" name="PeerJ">
        <title>Extensive microbial diversity within the chicken gut microbiome revealed by metagenomics and culture.</title>
        <authorList>
            <person name="Gilroy R."/>
            <person name="Ravi A."/>
            <person name="Getino M."/>
            <person name="Pursley I."/>
            <person name="Horton D.L."/>
            <person name="Alikhan N.F."/>
            <person name="Baker D."/>
            <person name="Gharbi K."/>
            <person name="Hall N."/>
            <person name="Watson M."/>
            <person name="Adriaenssens E.M."/>
            <person name="Foster-Nyarko E."/>
            <person name="Jarju S."/>
            <person name="Secka A."/>
            <person name="Antonio M."/>
            <person name="Oren A."/>
            <person name="Chaudhuri R.R."/>
            <person name="La Ragione R."/>
            <person name="Hildebrand F."/>
            <person name="Pallen M.J."/>
        </authorList>
    </citation>
    <scope>NUCLEOTIDE SEQUENCE</scope>
    <source>
        <strain evidence="12">CHK199-9574</strain>
    </source>
</reference>
<evidence type="ECO:0000256" key="7">
    <source>
        <dbReference type="ARBA" id="ARBA00022989"/>
    </source>
</evidence>
<evidence type="ECO:0000256" key="6">
    <source>
        <dbReference type="ARBA" id="ARBA00022692"/>
    </source>
</evidence>
<feature type="transmembrane region" description="Helical" evidence="11">
    <location>
        <begin position="403"/>
        <end position="424"/>
    </location>
</feature>
<evidence type="ECO:0000313" key="12">
    <source>
        <dbReference type="EMBL" id="HIY77956.1"/>
    </source>
</evidence>
<evidence type="ECO:0000256" key="1">
    <source>
        <dbReference type="ARBA" id="ARBA00004651"/>
    </source>
</evidence>
<evidence type="ECO:0000256" key="3">
    <source>
        <dbReference type="ARBA" id="ARBA00022106"/>
    </source>
</evidence>
<dbReference type="CDD" id="cd13143">
    <property type="entry name" value="MATE_MepA_like"/>
    <property type="match status" value="1"/>
</dbReference>
<dbReference type="GO" id="GO:0042910">
    <property type="term" value="F:xenobiotic transmembrane transporter activity"/>
    <property type="evidence" value="ECO:0007669"/>
    <property type="project" value="InterPro"/>
</dbReference>